<dbReference type="EMBL" id="AP019595">
    <property type="protein sequence ID" value="BBJ34476.1"/>
    <property type="molecule type" value="Genomic_DNA"/>
</dbReference>
<evidence type="ECO:0000256" key="1">
    <source>
        <dbReference type="SAM" id="MobiDB-lite"/>
    </source>
</evidence>
<protein>
    <submittedName>
        <fullName evidence="2">G4 protein</fullName>
    </submittedName>
</protein>
<organismHost>
    <name type="scientific">Bos taurus</name>
    <name type="common">Bovine</name>
    <dbReference type="NCBI Taxonomy" id="9913"/>
</organismHost>
<feature type="region of interest" description="Disordered" evidence="1">
    <location>
        <begin position="52"/>
        <end position="73"/>
    </location>
</feature>
<organism evidence="2">
    <name type="scientific">Bovine leukemia virus</name>
    <name type="common">BLV</name>
    <dbReference type="NCBI Taxonomy" id="11901"/>
    <lineage>
        <taxon>Viruses</taxon>
        <taxon>Riboviria</taxon>
        <taxon>Pararnavirae</taxon>
        <taxon>Artverviricota</taxon>
        <taxon>Revtraviricetes</taxon>
        <taxon>Ortervirales</taxon>
        <taxon>Retroviridae</taxon>
        <taxon>Orthoretrovirinae</taxon>
        <taxon>Deltaretrovirus</taxon>
        <taxon>Deltaretrovirus bovleu</taxon>
    </lineage>
</organism>
<reference evidence="2" key="1">
    <citation type="journal article" date="2019" name="Virology">
        <title>A point mutation to the long terminal repeat of bovine leukemia virus related to viral productivity and transmissibility.</title>
        <authorList>
            <person name="Murakami H."/>
            <person name="Todaka H."/>
            <person name="Uchiyama J."/>
            <person name="Sato R."/>
            <person name="Sogawa K."/>
            <person name="Sakaguchi M."/>
            <person name="Tsukamoto K."/>
        </authorList>
    </citation>
    <scope>NUCLEOTIDE SEQUENCE</scope>
    <source>
        <strain evidence="2">PvAJ031</strain>
    </source>
</reference>
<proteinExistence type="predicted"/>
<accession>A0A5A4RJD8</accession>
<evidence type="ECO:0000313" key="2">
    <source>
        <dbReference type="EMBL" id="BBJ34476.1"/>
    </source>
</evidence>
<sequence>MACTRICFLSYFLFLAARALSFGAPTSSSIWAAFSNSAHKVPSVSTTAASASSISTSAPTPPPSPSSSSGSIT</sequence>
<name>A0A5A4RJD8_BLV</name>